<feature type="region of interest" description="Disordered" evidence="4">
    <location>
        <begin position="225"/>
        <end position="251"/>
    </location>
</feature>
<evidence type="ECO:0000313" key="5">
    <source>
        <dbReference type="EMBL" id="KAK4467017.1"/>
    </source>
</evidence>
<reference evidence="5" key="2">
    <citation type="submission" date="2023-06" db="EMBL/GenBank/DDBJ databases">
        <authorList>
            <consortium name="Lawrence Berkeley National Laboratory"/>
            <person name="Mondo S.J."/>
            <person name="Hensen N."/>
            <person name="Bonometti L."/>
            <person name="Westerberg I."/>
            <person name="Brannstrom I.O."/>
            <person name="Guillou S."/>
            <person name="Cros-Aarteil S."/>
            <person name="Calhoun S."/>
            <person name="Haridas S."/>
            <person name="Kuo A."/>
            <person name="Pangilinan J."/>
            <person name="Riley R."/>
            <person name="Labutti K."/>
            <person name="Andreopoulos B."/>
            <person name="Lipzen A."/>
            <person name="Chen C."/>
            <person name="Yanf M."/>
            <person name="Daum C."/>
            <person name="Ng V."/>
            <person name="Clum A."/>
            <person name="Steindorff A."/>
            <person name="Ohm R."/>
            <person name="Martin F."/>
            <person name="Silar P."/>
            <person name="Natvig D."/>
            <person name="Lalanne C."/>
            <person name="Gautier V."/>
            <person name="Ament-Velasquez S.L."/>
            <person name="Kruys A."/>
            <person name="Hutchinson M.I."/>
            <person name="Powell A.J."/>
            <person name="Barry K."/>
            <person name="Miller A.N."/>
            <person name="Grigoriev I.V."/>
            <person name="Debuchy R."/>
            <person name="Gladieux P."/>
            <person name="Thoren M.H."/>
            <person name="Johannesson H."/>
        </authorList>
    </citation>
    <scope>NUCLEOTIDE SEQUENCE</scope>
    <source>
        <strain evidence="5">PSN324</strain>
    </source>
</reference>
<dbReference type="SUPFAM" id="SSF143113">
    <property type="entry name" value="NAP-like"/>
    <property type="match status" value="1"/>
</dbReference>
<feature type="compositionally biased region" description="Acidic residues" evidence="4">
    <location>
        <begin position="231"/>
        <end position="251"/>
    </location>
</feature>
<evidence type="ECO:0000256" key="2">
    <source>
        <dbReference type="RuleBase" id="RU003876"/>
    </source>
</evidence>
<feature type="compositionally biased region" description="Acidic residues" evidence="4">
    <location>
        <begin position="289"/>
        <end position="308"/>
    </location>
</feature>
<keyword evidence="6" id="KW-1185">Reference proteome</keyword>
<dbReference type="InterPro" id="IPR002164">
    <property type="entry name" value="NAP_family"/>
</dbReference>
<evidence type="ECO:0000256" key="1">
    <source>
        <dbReference type="ARBA" id="ARBA00009947"/>
    </source>
</evidence>
<dbReference type="Pfam" id="PF00956">
    <property type="entry name" value="NAP"/>
    <property type="match status" value="1"/>
</dbReference>
<gene>
    <name evidence="5" type="ORF">QBC42DRAFT_257468</name>
</gene>
<sequence length="328" mass="37080">MAVTAEEVMATYEDLAKLEAQFDDVETETIRYQHKITKPLYAKRAEVVAKISSFWSLVFEQAPMEIDESIQPTDSALLLGSIHNFSVERFEIDSDIENGEPRSVLFRFEFNENEYFEDKVIEKKFWWRYGKDGTIGYVSEPVNIKWKDGKDLTNGLLALARAAWEEDQAVPKKDGKDKKEKALGPAASALKKKMEEHEGAVSFFAWFGFVGEKISAEENAEVVAKKKAGEEIEAEDTEMQDGDDEDWEDEDDLEDLEIFPNGDDVAMALADDLWPNALKYFTAAQDDDLGSDIEFESGDEDEEDEEEGSSAQKPSKKKHKGCAHGCEH</sequence>
<keyword evidence="3" id="KW-0175">Coiled coil</keyword>
<dbReference type="PANTHER" id="PTHR11875">
    <property type="entry name" value="TESTIS-SPECIFIC Y-ENCODED PROTEIN"/>
    <property type="match status" value="1"/>
</dbReference>
<comment type="similarity">
    <text evidence="1 2">Belongs to the nucleosome assembly protein (NAP) family.</text>
</comment>
<accession>A0AAV9I605</accession>
<feature type="region of interest" description="Disordered" evidence="4">
    <location>
        <begin position="289"/>
        <end position="328"/>
    </location>
</feature>
<dbReference type="Gene3D" id="3.30.1120.90">
    <property type="entry name" value="Nucleosome assembly protein"/>
    <property type="match status" value="1"/>
</dbReference>
<evidence type="ECO:0000313" key="6">
    <source>
        <dbReference type="Proteomes" id="UP001321749"/>
    </source>
</evidence>
<protein>
    <submittedName>
        <fullName evidence="5">Uncharacterized protein</fullName>
    </submittedName>
</protein>
<dbReference type="InterPro" id="IPR037231">
    <property type="entry name" value="NAP-like_sf"/>
</dbReference>
<organism evidence="5 6">
    <name type="scientific">Cladorrhinum samala</name>
    <dbReference type="NCBI Taxonomy" id="585594"/>
    <lineage>
        <taxon>Eukaryota</taxon>
        <taxon>Fungi</taxon>
        <taxon>Dikarya</taxon>
        <taxon>Ascomycota</taxon>
        <taxon>Pezizomycotina</taxon>
        <taxon>Sordariomycetes</taxon>
        <taxon>Sordariomycetidae</taxon>
        <taxon>Sordariales</taxon>
        <taxon>Podosporaceae</taxon>
        <taxon>Cladorrhinum</taxon>
    </lineage>
</organism>
<dbReference type="AlphaFoldDB" id="A0AAV9I605"/>
<evidence type="ECO:0000256" key="4">
    <source>
        <dbReference type="SAM" id="MobiDB-lite"/>
    </source>
</evidence>
<dbReference type="Proteomes" id="UP001321749">
    <property type="component" value="Unassembled WGS sequence"/>
</dbReference>
<evidence type="ECO:0000256" key="3">
    <source>
        <dbReference type="SAM" id="Coils"/>
    </source>
</evidence>
<reference evidence="5" key="1">
    <citation type="journal article" date="2023" name="Mol. Phylogenet. Evol.">
        <title>Genome-scale phylogeny and comparative genomics of the fungal order Sordariales.</title>
        <authorList>
            <person name="Hensen N."/>
            <person name="Bonometti L."/>
            <person name="Westerberg I."/>
            <person name="Brannstrom I.O."/>
            <person name="Guillou S."/>
            <person name="Cros-Aarteil S."/>
            <person name="Calhoun S."/>
            <person name="Haridas S."/>
            <person name="Kuo A."/>
            <person name="Mondo S."/>
            <person name="Pangilinan J."/>
            <person name="Riley R."/>
            <person name="LaButti K."/>
            <person name="Andreopoulos B."/>
            <person name="Lipzen A."/>
            <person name="Chen C."/>
            <person name="Yan M."/>
            <person name="Daum C."/>
            <person name="Ng V."/>
            <person name="Clum A."/>
            <person name="Steindorff A."/>
            <person name="Ohm R.A."/>
            <person name="Martin F."/>
            <person name="Silar P."/>
            <person name="Natvig D.O."/>
            <person name="Lalanne C."/>
            <person name="Gautier V."/>
            <person name="Ament-Velasquez S.L."/>
            <person name="Kruys A."/>
            <person name="Hutchinson M.I."/>
            <person name="Powell A.J."/>
            <person name="Barry K."/>
            <person name="Miller A.N."/>
            <person name="Grigoriev I.V."/>
            <person name="Debuchy R."/>
            <person name="Gladieux P."/>
            <person name="Hiltunen Thoren M."/>
            <person name="Johannesson H."/>
        </authorList>
    </citation>
    <scope>NUCLEOTIDE SEQUENCE</scope>
    <source>
        <strain evidence="5">PSN324</strain>
    </source>
</reference>
<name>A0AAV9I605_9PEZI</name>
<comment type="caution">
    <text evidence="5">The sequence shown here is derived from an EMBL/GenBank/DDBJ whole genome shotgun (WGS) entry which is preliminary data.</text>
</comment>
<proteinExistence type="inferred from homology"/>
<dbReference type="GO" id="GO:0006334">
    <property type="term" value="P:nucleosome assembly"/>
    <property type="evidence" value="ECO:0007669"/>
    <property type="project" value="InterPro"/>
</dbReference>
<feature type="coiled-coil region" evidence="3">
    <location>
        <begin position="8"/>
        <end position="35"/>
    </location>
</feature>
<dbReference type="GO" id="GO:0005634">
    <property type="term" value="C:nucleus"/>
    <property type="evidence" value="ECO:0007669"/>
    <property type="project" value="InterPro"/>
</dbReference>
<dbReference type="EMBL" id="MU864928">
    <property type="protein sequence ID" value="KAK4467017.1"/>
    <property type="molecule type" value="Genomic_DNA"/>
</dbReference>